<dbReference type="InterPro" id="IPR002810">
    <property type="entry name" value="NfeD-like_C"/>
</dbReference>
<evidence type="ECO:0000259" key="9">
    <source>
        <dbReference type="Pfam" id="PF25145"/>
    </source>
</evidence>
<dbReference type="EMBL" id="QMFB01000003">
    <property type="protein sequence ID" value="RAV22143.1"/>
    <property type="molecule type" value="Genomic_DNA"/>
</dbReference>
<keyword evidence="6" id="KW-0732">Signal</keyword>
<evidence type="ECO:0000256" key="1">
    <source>
        <dbReference type="ARBA" id="ARBA00004141"/>
    </source>
</evidence>
<evidence type="ECO:0000256" key="3">
    <source>
        <dbReference type="ARBA" id="ARBA00022989"/>
    </source>
</evidence>
<keyword evidence="11" id="KW-1185">Reference proteome</keyword>
<dbReference type="Pfam" id="PF01957">
    <property type="entry name" value="NfeD"/>
    <property type="match status" value="1"/>
</dbReference>
<feature type="transmembrane region" description="Helical" evidence="5">
    <location>
        <begin position="355"/>
        <end position="376"/>
    </location>
</feature>
<evidence type="ECO:0000256" key="2">
    <source>
        <dbReference type="ARBA" id="ARBA00022692"/>
    </source>
</evidence>
<dbReference type="Gene3D" id="2.40.50.140">
    <property type="entry name" value="Nucleic acid-binding proteins"/>
    <property type="match status" value="1"/>
</dbReference>
<dbReference type="Gene3D" id="3.90.226.10">
    <property type="entry name" value="2-enoyl-CoA Hydratase, Chain A, domain 1"/>
    <property type="match status" value="1"/>
</dbReference>
<dbReference type="Pfam" id="PF24961">
    <property type="entry name" value="NfeD_membrane"/>
    <property type="match status" value="1"/>
</dbReference>
<dbReference type="InterPro" id="IPR056739">
    <property type="entry name" value="NfeD_membrane"/>
</dbReference>
<evidence type="ECO:0000256" key="5">
    <source>
        <dbReference type="SAM" id="Phobius"/>
    </source>
</evidence>
<feature type="transmembrane region" description="Helical" evidence="5">
    <location>
        <begin position="329"/>
        <end position="349"/>
    </location>
</feature>
<evidence type="ECO:0000259" key="8">
    <source>
        <dbReference type="Pfam" id="PF24961"/>
    </source>
</evidence>
<feature type="signal peptide" evidence="6">
    <location>
        <begin position="1"/>
        <end position="36"/>
    </location>
</feature>
<feature type="domain" description="NfeD-like C-terminal" evidence="7">
    <location>
        <begin position="404"/>
        <end position="458"/>
    </location>
</feature>
<dbReference type="PANTHER" id="PTHR33507">
    <property type="entry name" value="INNER MEMBRANE PROTEIN YBBJ"/>
    <property type="match status" value="1"/>
</dbReference>
<dbReference type="PANTHER" id="PTHR33507:SF3">
    <property type="entry name" value="INNER MEMBRANE PROTEIN YBBJ"/>
    <property type="match status" value="1"/>
</dbReference>
<feature type="transmembrane region" description="Helical" evidence="5">
    <location>
        <begin position="304"/>
        <end position="322"/>
    </location>
</feature>
<evidence type="ECO:0000259" key="7">
    <source>
        <dbReference type="Pfam" id="PF01957"/>
    </source>
</evidence>
<dbReference type="OrthoDB" id="9806253at2"/>
<dbReference type="AlphaFoldDB" id="A0A329MTW1"/>
<keyword evidence="3 5" id="KW-1133">Transmembrane helix</keyword>
<dbReference type="InterPro" id="IPR052165">
    <property type="entry name" value="Membrane_assoc_protease"/>
</dbReference>
<dbReference type="InterPro" id="IPR056738">
    <property type="entry name" value="NfeD1b_N"/>
</dbReference>
<feature type="domain" description="NfeD1b N-terminal" evidence="9">
    <location>
        <begin position="50"/>
        <end position="232"/>
    </location>
</feature>
<keyword evidence="4 5" id="KW-0472">Membrane</keyword>
<dbReference type="InterPro" id="IPR029045">
    <property type="entry name" value="ClpP/crotonase-like_dom_sf"/>
</dbReference>
<dbReference type="GO" id="GO:0005886">
    <property type="term" value="C:plasma membrane"/>
    <property type="evidence" value="ECO:0007669"/>
    <property type="project" value="TreeGrafter"/>
</dbReference>
<evidence type="ECO:0000256" key="4">
    <source>
        <dbReference type="ARBA" id="ARBA00023136"/>
    </source>
</evidence>
<sequence>MAGGVRYFGLMKRMAICCLMLFALLQGAAGVPAALAADDQPKEGEGSVYYVVPVRNTIDNGLFNIIERAFAEAERKGAKGIVLDINTLGGLVDSALDIGEFIRSSQIPTVAHISGKAASAGSYIALNAQKIVMEPGSSIGAAAVVDSSGKEVESAKTVGFWAGEMRAAAELRGRNPEIAQAMADKTKGVDLPAINRSFSKGEIVALTAEEALKVGYADKVASGVEEAVKLISGGEANPKIVTYAPSFAEKLARFLTNPYVMPVLLLVGIAGVAIEIFVPGFGLPGLIGVTGFALYFFGHYVEGFAGVEEIALFVAGIVLLIIEVFLPSFGILGIAGIVCIISGVVLAAANTESAWLSLGIAFAAAIVVVAIFVKIFKHRGIWNKFILREQLKTEQGYVSNAPKEHLLGKEGVSLTPLRPAGTVKIHEDRIDVVTSGEFIEADRKVVVILIEGGRVVVRELK</sequence>
<dbReference type="CDD" id="cd07021">
    <property type="entry name" value="Clp_protease_NfeD_like"/>
    <property type="match status" value="1"/>
</dbReference>
<dbReference type="Proteomes" id="UP000250369">
    <property type="component" value="Unassembled WGS sequence"/>
</dbReference>
<dbReference type="InterPro" id="IPR012340">
    <property type="entry name" value="NA-bd_OB-fold"/>
</dbReference>
<keyword evidence="2 5" id="KW-0812">Transmembrane</keyword>
<gene>
    <name evidence="10" type="ORF">DQG23_06790</name>
</gene>
<evidence type="ECO:0000256" key="6">
    <source>
        <dbReference type="SAM" id="SignalP"/>
    </source>
</evidence>
<accession>A0A329MTW1</accession>
<proteinExistence type="predicted"/>
<dbReference type="Pfam" id="PF25145">
    <property type="entry name" value="NfeD1b_N"/>
    <property type="match status" value="1"/>
</dbReference>
<dbReference type="SUPFAM" id="SSF52096">
    <property type="entry name" value="ClpP/crotonase"/>
    <property type="match status" value="1"/>
</dbReference>
<feature type="domain" description="NfeD integral membrane" evidence="8">
    <location>
        <begin position="260"/>
        <end position="373"/>
    </location>
</feature>
<protein>
    <submittedName>
        <fullName evidence="10">Nodulation protein NfeD</fullName>
    </submittedName>
</protein>
<evidence type="ECO:0000313" key="10">
    <source>
        <dbReference type="EMBL" id="RAV22143.1"/>
    </source>
</evidence>
<comment type="caution">
    <text evidence="10">The sequence shown here is derived from an EMBL/GenBank/DDBJ whole genome shotgun (WGS) entry which is preliminary data.</text>
</comment>
<feature type="chain" id="PRO_5016409247" evidence="6">
    <location>
        <begin position="37"/>
        <end position="461"/>
    </location>
</feature>
<feature type="transmembrane region" description="Helical" evidence="5">
    <location>
        <begin position="254"/>
        <end position="274"/>
    </location>
</feature>
<comment type="subcellular location">
    <subcellularLocation>
        <location evidence="1">Membrane</location>
        <topology evidence="1">Multi-pass membrane protein</topology>
    </subcellularLocation>
</comment>
<organism evidence="10 11">
    <name type="scientific">Paenibacillus contaminans</name>
    <dbReference type="NCBI Taxonomy" id="450362"/>
    <lineage>
        <taxon>Bacteria</taxon>
        <taxon>Bacillati</taxon>
        <taxon>Bacillota</taxon>
        <taxon>Bacilli</taxon>
        <taxon>Bacillales</taxon>
        <taxon>Paenibacillaceae</taxon>
        <taxon>Paenibacillus</taxon>
    </lineage>
</organism>
<evidence type="ECO:0000313" key="11">
    <source>
        <dbReference type="Proteomes" id="UP000250369"/>
    </source>
</evidence>
<name>A0A329MTW1_9BACL</name>
<reference evidence="10 11" key="1">
    <citation type="journal article" date="2009" name="Int. J. Syst. Evol. Microbiol.">
        <title>Paenibacillus contaminans sp. nov., isolated from a contaminated laboratory plate.</title>
        <authorList>
            <person name="Chou J.H."/>
            <person name="Lee J.H."/>
            <person name="Lin M.C."/>
            <person name="Chang P.S."/>
            <person name="Arun A.B."/>
            <person name="Young C.C."/>
            <person name="Chen W.M."/>
        </authorList>
    </citation>
    <scope>NUCLEOTIDE SEQUENCE [LARGE SCALE GENOMIC DNA]</scope>
    <source>
        <strain evidence="10 11">CKOBP-6</strain>
    </source>
</reference>